<reference evidence="2" key="2">
    <citation type="submission" date="2021-08" db="EMBL/GenBank/DDBJ databases">
        <authorList>
            <person name="Nwanade C."/>
            <person name="Wang M."/>
            <person name="Masoudi A."/>
            <person name="Yu Z."/>
            <person name="Liu J."/>
        </authorList>
    </citation>
    <scope>NUCLEOTIDE SEQUENCE</scope>
    <source>
        <strain evidence="2">S056</strain>
    </source>
</reference>
<reference evidence="1 3" key="1">
    <citation type="submission" date="2015-09" db="EMBL/GenBank/DDBJ databases">
        <title>Draft genome sequence of Aliiroseovarius crassostreae CV919-312TSm, the causative agent of Roseovarius Oyster Disease (formerly Juvenile Oyster Disease).</title>
        <authorList>
            <person name="Kessner L."/>
            <person name="Spinard E."/>
            <person name="Nelson D."/>
        </authorList>
    </citation>
    <scope>NUCLEOTIDE SEQUENCE [LARGE SCALE GENOMIC DNA]</scope>
    <source>
        <strain evidence="1 3">CV919-312</strain>
    </source>
</reference>
<dbReference type="AlphaFoldDB" id="A0A0P7IEW9"/>
<proteinExistence type="predicted"/>
<organism evidence="1 3">
    <name type="scientific">Aliiroseovarius crassostreae</name>
    <dbReference type="NCBI Taxonomy" id="154981"/>
    <lineage>
        <taxon>Bacteria</taxon>
        <taxon>Pseudomonadati</taxon>
        <taxon>Pseudomonadota</taxon>
        <taxon>Alphaproteobacteria</taxon>
        <taxon>Rhodobacterales</taxon>
        <taxon>Paracoccaceae</taxon>
        <taxon>Aliiroseovarius</taxon>
    </lineage>
</organism>
<evidence type="ECO:0000313" key="3">
    <source>
        <dbReference type="Proteomes" id="UP000050471"/>
    </source>
</evidence>
<dbReference type="Proteomes" id="UP000050471">
    <property type="component" value="Unassembled WGS sequence"/>
</dbReference>
<name>A0A0P7IEW9_9RHOB</name>
<sequence>MNPRWLWRMSRWARNPPSEKRVKLFLAVLVLCLALFAVEYFFGAPGWMQDFRSQSKIRP</sequence>
<dbReference type="EMBL" id="CP080776">
    <property type="protein sequence ID" value="UWP96590.1"/>
    <property type="molecule type" value="Genomic_DNA"/>
</dbReference>
<evidence type="ECO:0000313" key="2">
    <source>
        <dbReference type="EMBL" id="UWP96590.1"/>
    </source>
</evidence>
<dbReference type="EMBL" id="LKBA01000019">
    <property type="protein sequence ID" value="KPN62519.1"/>
    <property type="molecule type" value="Genomic_DNA"/>
</dbReference>
<accession>A0A0P7IEW9</accession>
<keyword evidence="3" id="KW-1185">Reference proteome</keyword>
<dbReference type="STRING" id="154981.AKJ29_09870"/>
<evidence type="ECO:0000313" key="1">
    <source>
        <dbReference type="EMBL" id="KPN62519.1"/>
    </source>
</evidence>
<protein>
    <submittedName>
        <fullName evidence="1">Uncharacterized protein</fullName>
    </submittedName>
</protein>
<gene>
    <name evidence="1" type="ORF">AKJ29_09870</name>
    <name evidence="2" type="ORF">K3X48_06345</name>
</gene>
<dbReference type="Proteomes" id="UP001057991">
    <property type="component" value="Chromosome"/>
</dbReference>